<evidence type="ECO:0000256" key="2">
    <source>
        <dbReference type="ARBA" id="ARBA00023172"/>
    </source>
</evidence>
<organism evidence="4 5">
    <name type="scientific">Mytilus edulis</name>
    <name type="common">Blue mussel</name>
    <dbReference type="NCBI Taxonomy" id="6550"/>
    <lineage>
        <taxon>Eukaryota</taxon>
        <taxon>Metazoa</taxon>
        <taxon>Spiralia</taxon>
        <taxon>Lophotrochozoa</taxon>
        <taxon>Mollusca</taxon>
        <taxon>Bivalvia</taxon>
        <taxon>Autobranchia</taxon>
        <taxon>Pteriomorphia</taxon>
        <taxon>Mytilida</taxon>
        <taxon>Mytiloidea</taxon>
        <taxon>Mytilidae</taxon>
        <taxon>Mytilinae</taxon>
        <taxon>Mytilus</taxon>
    </lineage>
</organism>
<dbReference type="InterPro" id="IPR013762">
    <property type="entry name" value="Integrase-like_cat_sf"/>
</dbReference>
<name>A0A8S3QR92_MYTED</name>
<evidence type="ECO:0000256" key="1">
    <source>
        <dbReference type="ARBA" id="ARBA00023125"/>
    </source>
</evidence>
<sequence>MPRTSTLENLNGDHASTVGRTNTGELTAPSKTTRQQHQTKETSFVKDEYNFDISSLDNESAQNFTHDYYEYEQDGTDIIVKGRLKENIQFWIDIGAYDYIIDTIRDGYKIPFYSIPPSTYLFNNLSALKNSDFVHTAIQDLLHRGLIVQCDQRPFVVNPLTVSVQSNLKKRLILDLRAVNKHLWKQSVKFEDMRTAQQHIKLNYSMFKPMNLRLIFLPPALHTNVDVLMDLLCESKADSTVKTYHAGFIRWKKWAVHNGISRCDILPAKSLHVALYLSSLVQNSHTASPVISAFYSIQWAHRMIGQTSPTENLAVKNVLEGAKRRLATRIEKKEPVTPEILSKMYSSSFKEYNVMSQRFICACLLAYSGFLRVSELLNIRRCDIIFELGYISIFIPKSKTDIYRDGNSVVIACMDSDMCPVKNLKLYLLWADISPESEEFIFRNLTKFKDRYVLRKENKPLSYTLTDENGGTFDKIGHRKILEDLNLTHTIANFQEEKIDIDTVLSLSEQQIIRLGMYFSESYQSQVDPTACLPSVF</sequence>
<dbReference type="PANTHER" id="PTHR34605:SF6">
    <property type="entry name" value="TYR RECOMBINASE DOMAIN-CONTAINING PROTEIN"/>
    <property type="match status" value="1"/>
</dbReference>
<keyword evidence="5" id="KW-1185">Reference proteome</keyword>
<feature type="compositionally biased region" description="Polar residues" evidence="3">
    <location>
        <begin position="18"/>
        <end position="36"/>
    </location>
</feature>
<dbReference type="SUPFAM" id="SSF47823">
    <property type="entry name" value="lambda integrase-like, N-terminal domain"/>
    <property type="match status" value="1"/>
</dbReference>
<dbReference type="GO" id="GO:0006310">
    <property type="term" value="P:DNA recombination"/>
    <property type="evidence" value="ECO:0007669"/>
    <property type="project" value="UniProtKB-KW"/>
</dbReference>
<evidence type="ECO:0000256" key="3">
    <source>
        <dbReference type="SAM" id="MobiDB-lite"/>
    </source>
</evidence>
<gene>
    <name evidence="4" type="ORF">MEDL_12038</name>
</gene>
<dbReference type="InterPro" id="IPR010998">
    <property type="entry name" value="Integrase_recombinase_N"/>
</dbReference>
<proteinExistence type="predicted"/>
<dbReference type="PANTHER" id="PTHR34605">
    <property type="entry name" value="PHAGE_INTEGRASE DOMAIN-CONTAINING PROTEIN"/>
    <property type="match status" value="1"/>
</dbReference>
<dbReference type="SUPFAM" id="SSF56349">
    <property type="entry name" value="DNA breaking-rejoining enzymes"/>
    <property type="match status" value="1"/>
</dbReference>
<dbReference type="GO" id="GO:0003677">
    <property type="term" value="F:DNA binding"/>
    <property type="evidence" value="ECO:0007669"/>
    <property type="project" value="UniProtKB-KW"/>
</dbReference>
<keyword evidence="2" id="KW-0233">DNA recombination</keyword>
<feature type="region of interest" description="Disordered" evidence="3">
    <location>
        <begin position="1"/>
        <end position="41"/>
    </location>
</feature>
<dbReference type="AlphaFoldDB" id="A0A8S3QR92"/>
<keyword evidence="1" id="KW-0238">DNA-binding</keyword>
<reference evidence="4" key="1">
    <citation type="submission" date="2021-03" db="EMBL/GenBank/DDBJ databases">
        <authorList>
            <person name="Bekaert M."/>
        </authorList>
    </citation>
    <scope>NUCLEOTIDE SEQUENCE</scope>
</reference>
<dbReference type="Gene3D" id="1.10.443.10">
    <property type="entry name" value="Intergrase catalytic core"/>
    <property type="match status" value="1"/>
</dbReference>
<evidence type="ECO:0008006" key="6">
    <source>
        <dbReference type="Google" id="ProtNLM"/>
    </source>
</evidence>
<comment type="caution">
    <text evidence="4">The sequence shown here is derived from an EMBL/GenBank/DDBJ whole genome shotgun (WGS) entry which is preliminary data.</text>
</comment>
<dbReference type="InterPro" id="IPR052925">
    <property type="entry name" value="Phage_Integrase-like_Recomb"/>
</dbReference>
<dbReference type="EMBL" id="CAJPWZ010000640">
    <property type="protein sequence ID" value="CAG2197212.1"/>
    <property type="molecule type" value="Genomic_DNA"/>
</dbReference>
<dbReference type="Gene3D" id="1.10.150.130">
    <property type="match status" value="1"/>
</dbReference>
<evidence type="ECO:0000313" key="4">
    <source>
        <dbReference type="EMBL" id="CAG2197212.1"/>
    </source>
</evidence>
<protein>
    <recommendedName>
        <fullName evidence="6">Tyr recombinase domain-containing protein</fullName>
    </recommendedName>
</protein>
<accession>A0A8S3QR92</accession>
<dbReference type="Proteomes" id="UP000683360">
    <property type="component" value="Unassembled WGS sequence"/>
</dbReference>
<dbReference type="InterPro" id="IPR011010">
    <property type="entry name" value="DNA_brk_join_enz"/>
</dbReference>
<dbReference type="OrthoDB" id="6153303at2759"/>
<dbReference type="GO" id="GO:0015074">
    <property type="term" value="P:DNA integration"/>
    <property type="evidence" value="ECO:0007669"/>
    <property type="project" value="InterPro"/>
</dbReference>
<evidence type="ECO:0000313" key="5">
    <source>
        <dbReference type="Proteomes" id="UP000683360"/>
    </source>
</evidence>